<protein>
    <recommendedName>
        <fullName evidence="7">TIR domain-containing protein</fullName>
    </recommendedName>
</protein>
<dbReference type="PANTHER" id="PTHR32009:SF121">
    <property type="entry name" value="SIMILAR TO PART OF DISEASE RESISTANCE PROTEIN-RELATED"/>
    <property type="match status" value="1"/>
</dbReference>
<evidence type="ECO:0000313" key="9">
    <source>
        <dbReference type="Proteomes" id="UP000009183"/>
    </source>
</evidence>
<dbReference type="Gene3D" id="3.40.50.10140">
    <property type="entry name" value="Toll/interleukin-1 receptor homology (TIR) domain"/>
    <property type="match status" value="1"/>
</dbReference>
<evidence type="ECO:0000256" key="3">
    <source>
        <dbReference type="ARBA" id="ARBA00022490"/>
    </source>
</evidence>
<dbReference type="GO" id="GO:0005634">
    <property type="term" value="C:nucleus"/>
    <property type="evidence" value="ECO:0000318"/>
    <property type="project" value="GO_Central"/>
</dbReference>
<comment type="subcellular location">
    <subcellularLocation>
        <location evidence="2">Cytoplasm</location>
    </subcellularLocation>
    <subcellularLocation>
        <location evidence="1">Nucleus</location>
    </subcellularLocation>
</comment>
<accession>F6I421</accession>
<dbReference type="Pfam" id="PF01582">
    <property type="entry name" value="TIR"/>
    <property type="match status" value="1"/>
</dbReference>
<evidence type="ECO:0000313" key="8">
    <source>
        <dbReference type="EMBL" id="CCB61744.1"/>
    </source>
</evidence>
<keyword evidence="5" id="KW-0539">Nucleus</keyword>
<keyword evidence="9" id="KW-1185">Reference proteome</keyword>
<organism evidence="8 9">
    <name type="scientific">Vitis vinifera</name>
    <name type="common">Grape</name>
    <dbReference type="NCBI Taxonomy" id="29760"/>
    <lineage>
        <taxon>Eukaryota</taxon>
        <taxon>Viridiplantae</taxon>
        <taxon>Streptophyta</taxon>
        <taxon>Embryophyta</taxon>
        <taxon>Tracheophyta</taxon>
        <taxon>Spermatophyta</taxon>
        <taxon>Magnoliopsida</taxon>
        <taxon>eudicotyledons</taxon>
        <taxon>Gunneridae</taxon>
        <taxon>Pentapetalae</taxon>
        <taxon>rosids</taxon>
        <taxon>Vitales</taxon>
        <taxon>Vitaceae</taxon>
        <taxon>Viteae</taxon>
        <taxon>Vitis</taxon>
    </lineage>
</organism>
<name>F6I421_VITVI</name>
<dbReference type="PROSITE" id="PS50104">
    <property type="entry name" value="TIR"/>
    <property type="match status" value="1"/>
</dbReference>
<evidence type="ECO:0000256" key="2">
    <source>
        <dbReference type="ARBA" id="ARBA00004496"/>
    </source>
</evidence>
<evidence type="ECO:0000256" key="4">
    <source>
        <dbReference type="ARBA" id="ARBA00023027"/>
    </source>
</evidence>
<dbReference type="InterPro" id="IPR000157">
    <property type="entry name" value="TIR_dom"/>
</dbReference>
<dbReference type="InParanoid" id="F6I421"/>
<gene>
    <name evidence="8" type="ordered locus">VIT_18s0041g00210</name>
</gene>
<dbReference type="SMART" id="SM00255">
    <property type="entry name" value="TIR"/>
    <property type="match status" value="1"/>
</dbReference>
<dbReference type="PANTHER" id="PTHR32009">
    <property type="entry name" value="TMV RESISTANCE PROTEIN N-LIKE"/>
    <property type="match status" value="1"/>
</dbReference>
<dbReference type="GO" id="GO:0007165">
    <property type="term" value="P:signal transduction"/>
    <property type="evidence" value="ECO:0000318"/>
    <property type="project" value="GO_Central"/>
</dbReference>
<dbReference type="Proteomes" id="UP000009183">
    <property type="component" value="Chromosome 18"/>
</dbReference>
<evidence type="ECO:0000256" key="5">
    <source>
        <dbReference type="ARBA" id="ARBA00023242"/>
    </source>
</evidence>
<feature type="domain" description="TIR" evidence="7">
    <location>
        <begin position="20"/>
        <end position="185"/>
    </location>
</feature>
<dbReference type="FunFam" id="3.40.50.10140:FF:000007">
    <property type="entry name" value="Disease resistance protein (TIR-NBS-LRR class)"/>
    <property type="match status" value="1"/>
</dbReference>
<dbReference type="EMBL" id="FN596744">
    <property type="protein sequence ID" value="CCB61744.1"/>
    <property type="molecule type" value="Genomic_DNA"/>
</dbReference>
<dbReference type="GO" id="GO:0050832">
    <property type="term" value="P:defense response to fungus"/>
    <property type="evidence" value="ECO:0007669"/>
    <property type="project" value="UniProtKB-ARBA"/>
</dbReference>
<evidence type="ECO:0000256" key="6">
    <source>
        <dbReference type="ARBA" id="ARBA00061488"/>
    </source>
</evidence>
<dbReference type="GO" id="GO:0043068">
    <property type="term" value="P:positive regulation of programmed cell death"/>
    <property type="evidence" value="ECO:0007669"/>
    <property type="project" value="UniProtKB-ARBA"/>
</dbReference>
<dbReference type="GO" id="GO:0005737">
    <property type="term" value="C:cytoplasm"/>
    <property type="evidence" value="ECO:0007669"/>
    <property type="project" value="UniProtKB-SubCell"/>
</dbReference>
<dbReference type="HOGENOM" id="CLU_001561_3_0_1"/>
<dbReference type="AlphaFoldDB" id="F6I421"/>
<evidence type="ECO:0000256" key="1">
    <source>
        <dbReference type="ARBA" id="ARBA00004123"/>
    </source>
</evidence>
<dbReference type="SUPFAM" id="SSF52200">
    <property type="entry name" value="Toll/Interleukin receptor TIR domain"/>
    <property type="match status" value="1"/>
</dbReference>
<comment type="similarity">
    <text evidence="6">Belongs to the disease resistance TIR-NB-LRR family.</text>
</comment>
<dbReference type="PaxDb" id="29760-VIT_18s0041g00210.t01"/>
<dbReference type="InterPro" id="IPR035897">
    <property type="entry name" value="Toll_tir_struct_dom_sf"/>
</dbReference>
<proteinExistence type="inferred from homology"/>
<reference evidence="9" key="1">
    <citation type="journal article" date="2007" name="Nature">
        <title>The grapevine genome sequence suggests ancestral hexaploidization in major angiosperm phyla.</title>
        <authorList>
            <consortium name="The French-Italian Public Consortium for Grapevine Genome Characterization."/>
            <person name="Jaillon O."/>
            <person name="Aury J.-M."/>
            <person name="Noel B."/>
            <person name="Policriti A."/>
            <person name="Clepet C."/>
            <person name="Casagrande A."/>
            <person name="Choisne N."/>
            <person name="Aubourg S."/>
            <person name="Vitulo N."/>
            <person name="Jubin C."/>
            <person name="Vezzi A."/>
            <person name="Legeai F."/>
            <person name="Hugueney P."/>
            <person name="Dasilva C."/>
            <person name="Horner D."/>
            <person name="Mica E."/>
            <person name="Jublot D."/>
            <person name="Poulain J."/>
            <person name="Bruyere C."/>
            <person name="Billault A."/>
            <person name="Segurens B."/>
            <person name="Gouyvenoux M."/>
            <person name="Ugarte E."/>
            <person name="Cattonaro F."/>
            <person name="Anthouard V."/>
            <person name="Vico V."/>
            <person name="Del Fabbro C."/>
            <person name="Alaux M."/>
            <person name="Di Gaspero G."/>
            <person name="Dumas V."/>
            <person name="Felice N."/>
            <person name="Paillard S."/>
            <person name="Juman I."/>
            <person name="Moroldo M."/>
            <person name="Scalabrin S."/>
            <person name="Canaguier A."/>
            <person name="Le Clainche I."/>
            <person name="Malacrida G."/>
            <person name="Durand E."/>
            <person name="Pesole G."/>
            <person name="Laucou V."/>
            <person name="Chatelet P."/>
            <person name="Merdinoglu D."/>
            <person name="Delledonne M."/>
            <person name="Pezzotti M."/>
            <person name="Lecharny A."/>
            <person name="Scarpelli C."/>
            <person name="Artiguenave F."/>
            <person name="Pe M.E."/>
            <person name="Valle G."/>
            <person name="Morgante M."/>
            <person name="Caboche M."/>
            <person name="Adam-Blondon A.-F."/>
            <person name="Weissenbach J."/>
            <person name="Quetier F."/>
            <person name="Wincker P."/>
        </authorList>
    </citation>
    <scope>NUCLEOTIDE SEQUENCE [LARGE SCALE GENOMIC DNA]</scope>
    <source>
        <strain evidence="9">cv. Pinot noir / PN40024</strain>
    </source>
</reference>
<keyword evidence="4" id="KW-0520">NAD</keyword>
<evidence type="ECO:0000259" key="7">
    <source>
        <dbReference type="PROSITE" id="PS50104"/>
    </source>
</evidence>
<keyword evidence="3" id="KW-0963">Cytoplasm</keyword>
<sequence>MAPSSSSSSTSSTSSSTHQWKYDVFLSFRGEDTRKSFTDHLHTALCQKGINTFMDDQLRRGEQISPALLNAIEESRFSIIIFSDNYASSSWCLDELVKILDCIKVMGHRALPVFYNLNPSHVKKQTGSFAEAFAKHEQEYREKMEKVVKWREALTEVATISGWDSRDRHESKLIEEIVRDIWNKLVGTSPSYMKGLVGMESRLEAMDSLLSMFSEPDR</sequence>